<name>A0A1B6G6X4_9HEMI</name>
<feature type="non-terminal residue" evidence="1">
    <location>
        <position position="1"/>
    </location>
</feature>
<organism evidence="1">
    <name type="scientific">Cuerna arida</name>
    <dbReference type="NCBI Taxonomy" id="1464854"/>
    <lineage>
        <taxon>Eukaryota</taxon>
        <taxon>Metazoa</taxon>
        <taxon>Ecdysozoa</taxon>
        <taxon>Arthropoda</taxon>
        <taxon>Hexapoda</taxon>
        <taxon>Insecta</taxon>
        <taxon>Pterygota</taxon>
        <taxon>Neoptera</taxon>
        <taxon>Paraneoptera</taxon>
        <taxon>Hemiptera</taxon>
        <taxon>Auchenorrhyncha</taxon>
        <taxon>Membracoidea</taxon>
        <taxon>Cicadellidae</taxon>
        <taxon>Cicadellinae</taxon>
        <taxon>Proconiini</taxon>
        <taxon>Cuerna</taxon>
    </lineage>
</organism>
<sequence length="100" mass="10888">SPEDLALSLPYLHGEALWEATVETLATPHGEGSHGCVSHRAVVNLVRATCSDDMEDARRSLVADPVTSPTEQCAVVMFRHRRVYYDTGGATPHDIPALYV</sequence>
<dbReference type="EMBL" id="GECZ01011592">
    <property type="protein sequence ID" value="JAS58177.1"/>
    <property type="molecule type" value="Transcribed_RNA"/>
</dbReference>
<protein>
    <submittedName>
        <fullName evidence="1">Uncharacterized protein</fullName>
    </submittedName>
</protein>
<dbReference type="AlphaFoldDB" id="A0A1B6G6X4"/>
<gene>
    <name evidence="1" type="ORF">g.46096</name>
</gene>
<reference evidence="1" key="1">
    <citation type="submission" date="2015-11" db="EMBL/GenBank/DDBJ databases">
        <title>De novo transcriptome assembly of four potential Pierce s Disease insect vectors from Arizona vineyards.</title>
        <authorList>
            <person name="Tassone E.E."/>
        </authorList>
    </citation>
    <scope>NUCLEOTIDE SEQUENCE</scope>
</reference>
<accession>A0A1B6G6X4</accession>
<proteinExistence type="predicted"/>
<evidence type="ECO:0000313" key="1">
    <source>
        <dbReference type="EMBL" id="JAS58177.1"/>
    </source>
</evidence>